<proteinExistence type="predicted"/>
<evidence type="ECO:0000256" key="1">
    <source>
        <dbReference type="SAM" id="MobiDB-lite"/>
    </source>
</evidence>
<protein>
    <submittedName>
        <fullName evidence="2">Uncharacterized protein</fullName>
    </submittedName>
</protein>
<dbReference type="EMBL" id="BK057801">
    <property type="protein sequence ID" value="DAE92515.1"/>
    <property type="molecule type" value="Genomic_DNA"/>
</dbReference>
<reference evidence="2" key="1">
    <citation type="journal article" date="2021" name="Proc. Natl. Acad. Sci. U.S.A.">
        <title>A Catalog of Tens of Thousands of Viruses from Human Metagenomes Reveals Hidden Associations with Chronic Diseases.</title>
        <authorList>
            <person name="Tisza M.J."/>
            <person name="Buck C.B."/>
        </authorList>
    </citation>
    <scope>NUCLEOTIDE SEQUENCE</scope>
    <source>
        <strain evidence="2">CtQV19</strain>
    </source>
</reference>
<organism evidence="2">
    <name type="scientific">Myoviridae sp. ctQV19</name>
    <dbReference type="NCBI Taxonomy" id="2827607"/>
    <lineage>
        <taxon>Viruses</taxon>
        <taxon>Duplodnaviria</taxon>
        <taxon>Heunggongvirae</taxon>
        <taxon>Uroviricota</taxon>
        <taxon>Caudoviricetes</taxon>
    </lineage>
</organism>
<evidence type="ECO:0000313" key="2">
    <source>
        <dbReference type="EMBL" id="DAE92515.1"/>
    </source>
</evidence>
<name>A0A8S5RT26_9CAUD</name>
<sequence>MDRGIQPSGLSNENREDDNVLSSQTSCGRNCPRDV</sequence>
<feature type="region of interest" description="Disordered" evidence="1">
    <location>
        <begin position="1"/>
        <end position="35"/>
    </location>
</feature>
<accession>A0A8S5RT26</accession>